<dbReference type="GO" id="GO:0006506">
    <property type="term" value="P:GPI anchor biosynthetic process"/>
    <property type="evidence" value="ECO:0007669"/>
    <property type="project" value="UniProtKB-KW"/>
</dbReference>
<keyword evidence="12" id="KW-1185">Reference proteome</keyword>
<dbReference type="Pfam" id="PF08320">
    <property type="entry name" value="PIG-X"/>
    <property type="match status" value="1"/>
</dbReference>
<keyword evidence="5" id="KW-0812">Transmembrane</keyword>
<proteinExistence type="inferred from homology"/>
<evidence type="ECO:0000256" key="10">
    <source>
        <dbReference type="RuleBase" id="RU366056"/>
    </source>
</evidence>
<evidence type="ECO:0000313" key="12">
    <source>
        <dbReference type="Proteomes" id="UP001292094"/>
    </source>
</evidence>
<gene>
    <name evidence="11" type="ORF">Pmani_032442</name>
</gene>
<dbReference type="GO" id="GO:0005789">
    <property type="term" value="C:endoplasmic reticulum membrane"/>
    <property type="evidence" value="ECO:0007669"/>
    <property type="project" value="UniProtKB-SubCell"/>
</dbReference>
<protein>
    <recommendedName>
        <fullName evidence="10">Phosphatidylinositol-glycan biosynthesis class X protein</fullName>
    </recommendedName>
</protein>
<dbReference type="Gene3D" id="3.80.10.10">
    <property type="entry name" value="Ribonuclease Inhibitor"/>
    <property type="match status" value="1"/>
</dbReference>
<comment type="function">
    <text evidence="10">Stabilizing subunit of the glycosylphosphatidylinositol-mannosyltransferase I complex which catalyzes the transfer of the first mannose, via an alpha-1,4 bond from a dolichol-phosphate-mannose (Dol-P-Man) to the glucosaminyl acyl phosphatidylinositol (GlcN-(acyl)PI) intermediate to generate alpha-D-Man-(1-&gt;4)-alpha-D-GlcN-(1-&gt;6)-(1-radyl,2-acyl-sn-glycero-3-phospho)-2-acyl-inositol and participates in the sixth step of the glycosylphosphatidylinositol-anchor biosynthesis. Probably acts by stabilizing the mannosyltransferase PIGM.</text>
</comment>
<evidence type="ECO:0000256" key="4">
    <source>
        <dbReference type="ARBA" id="ARBA00022502"/>
    </source>
</evidence>
<comment type="similarity">
    <text evidence="3 10">Belongs to the PIGX family.</text>
</comment>
<accession>A0AAE1NT18</accession>
<evidence type="ECO:0000313" key="11">
    <source>
        <dbReference type="EMBL" id="KAK4294971.1"/>
    </source>
</evidence>
<sequence length="630" mass="68678">MKGLCEPEFPSSCVYKECVKTILQTLWVYVNLAGVLTCIFCSPDIMRLCILFSLLVAAGATPASHSRISRPREWPCPNAADIIPCTCFSDELLNIYLDCQGLGSIAELTNVFLVDFPFKKFARLQVSHNTLGDGTLDSTVFGTGFVFREVIFFNNGLKDVNPDVFTQSASELTFIDFVEPEANNFPLPNNLETLGNLREVVLEVACEGTEEAPYALPSWTSDTLVTLTVSCSVGPTVLPPAAYRFSSLESLHLINAKLTQIGADNFVAFTELLSVSYHGNFLGNIADDVLYFSSSTPGVQLLDLSMNLISAMPRITGMATGSKVRISDNPINILSQETTSPLIEAGITIEANNIEDWGLTRADSQNQIQADNRNLTGAMYTYTPQWSLVYVAVVAVTTVTASSCPLVLQTSAQVERRLLGKGFHRELETVVQVGSNDDVSSCWLLVKEVIPPGAYVDPNQLAFLRPLGGPGFYIPQTVNVETPEHQSPRVVANFYTAANHLLPDGRWLANFTVPIHLRYHRARSGESYPLEVEVKVPHPSIFLLCEDNTGGDTCSPLTQLEPCPPSGQQFCEFLPIHSFSTSEDVSGVVPVGNTDLLDTVLLATTCLTAAATLLLLTTLSRTPSSIRPIY</sequence>
<evidence type="ECO:0000256" key="5">
    <source>
        <dbReference type="ARBA" id="ARBA00022692"/>
    </source>
</evidence>
<dbReference type="EMBL" id="JAWZYT010004168">
    <property type="protein sequence ID" value="KAK4294971.1"/>
    <property type="molecule type" value="Genomic_DNA"/>
</dbReference>
<evidence type="ECO:0000256" key="3">
    <source>
        <dbReference type="ARBA" id="ARBA00010345"/>
    </source>
</evidence>
<comment type="caution">
    <text evidence="11">The sequence shown here is derived from an EMBL/GenBank/DDBJ whole genome shotgun (WGS) entry which is preliminary data.</text>
</comment>
<dbReference type="InterPro" id="IPR013233">
    <property type="entry name" value="PIG-X/PBN1"/>
</dbReference>
<evidence type="ECO:0000256" key="9">
    <source>
        <dbReference type="ARBA" id="ARBA00023180"/>
    </source>
</evidence>
<organism evidence="11 12">
    <name type="scientific">Petrolisthes manimaculis</name>
    <dbReference type="NCBI Taxonomy" id="1843537"/>
    <lineage>
        <taxon>Eukaryota</taxon>
        <taxon>Metazoa</taxon>
        <taxon>Ecdysozoa</taxon>
        <taxon>Arthropoda</taxon>
        <taxon>Crustacea</taxon>
        <taxon>Multicrustacea</taxon>
        <taxon>Malacostraca</taxon>
        <taxon>Eumalacostraca</taxon>
        <taxon>Eucarida</taxon>
        <taxon>Decapoda</taxon>
        <taxon>Pleocyemata</taxon>
        <taxon>Anomura</taxon>
        <taxon>Galatheoidea</taxon>
        <taxon>Porcellanidae</taxon>
        <taxon>Petrolisthes</taxon>
    </lineage>
</organism>
<dbReference type="Proteomes" id="UP001292094">
    <property type="component" value="Unassembled WGS sequence"/>
</dbReference>
<keyword evidence="7" id="KW-1133">Transmembrane helix</keyword>
<dbReference type="AlphaFoldDB" id="A0AAE1NT18"/>
<dbReference type="PANTHER" id="PTHR28650:SF1">
    <property type="entry name" value="PHOSPHATIDYLINOSITOL-GLYCAN BIOSYNTHESIS CLASS X PROTEIN"/>
    <property type="match status" value="1"/>
</dbReference>
<keyword evidence="9" id="KW-0325">Glycoprotein</keyword>
<evidence type="ECO:0000256" key="6">
    <source>
        <dbReference type="ARBA" id="ARBA00022824"/>
    </source>
</evidence>
<keyword evidence="8" id="KW-0472">Membrane</keyword>
<evidence type="ECO:0000256" key="7">
    <source>
        <dbReference type="ARBA" id="ARBA00022989"/>
    </source>
</evidence>
<dbReference type="SUPFAM" id="SSF52058">
    <property type="entry name" value="L domain-like"/>
    <property type="match status" value="1"/>
</dbReference>
<dbReference type="InterPro" id="IPR040039">
    <property type="entry name" value="PIGX"/>
</dbReference>
<evidence type="ECO:0000256" key="2">
    <source>
        <dbReference type="ARBA" id="ARBA00004687"/>
    </source>
</evidence>
<evidence type="ECO:0000256" key="1">
    <source>
        <dbReference type="ARBA" id="ARBA00004389"/>
    </source>
</evidence>
<comment type="pathway">
    <text evidence="2 10">Glycolipid biosynthesis; glycosylphosphatidylinositol-anchor biosynthesis.</text>
</comment>
<comment type="subcellular location">
    <subcellularLocation>
        <location evidence="1 10">Endoplasmic reticulum membrane</location>
        <topology evidence="1 10">Single-pass membrane protein</topology>
    </subcellularLocation>
</comment>
<evidence type="ECO:0000256" key="8">
    <source>
        <dbReference type="ARBA" id="ARBA00023136"/>
    </source>
</evidence>
<dbReference type="InterPro" id="IPR032675">
    <property type="entry name" value="LRR_dom_sf"/>
</dbReference>
<keyword evidence="4 10" id="KW-0337">GPI-anchor biosynthesis</keyword>
<dbReference type="PANTHER" id="PTHR28650">
    <property type="entry name" value="PHOSPHATIDYLINOSITOL-GLYCAN BIOSYNTHESIS CLASS X PROTEIN"/>
    <property type="match status" value="1"/>
</dbReference>
<name>A0AAE1NT18_9EUCA</name>
<keyword evidence="6 10" id="KW-0256">Endoplasmic reticulum</keyword>
<reference evidence="11" key="1">
    <citation type="submission" date="2023-11" db="EMBL/GenBank/DDBJ databases">
        <title>Genome assemblies of two species of porcelain crab, Petrolisthes cinctipes and Petrolisthes manimaculis (Anomura: Porcellanidae).</title>
        <authorList>
            <person name="Angst P."/>
        </authorList>
    </citation>
    <scope>NUCLEOTIDE SEQUENCE</scope>
    <source>
        <strain evidence="11">PB745_02</strain>
        <tissue evidence="11">Gill</tissue>
    </source>
</reference>
<dbReference type="SMART" id="SM00780">
    <property type="entry name" value="PIG-X"/>
    <property type="match status" value="1"/>
</dbReference>